<protein>
    <recommendedName>
        <fullName evidence="5">Core-binding (CB) domain-containing protein</fullName>
    </recommendedName>
</protein>
<keyword evidence="1" id="KW-0238">DNA-binding</keyword>
<comment type="caution">
    <text evidence="3">The sequence shown here is derived from an EMBL/GenBank/DDBJ whole genome shotgun (WGS) entry which is preliminary data.</text>
</comment>
<dbReference type="InterPro" id="IPR010998">
    <property type="entry name" value="Integrase_recombinase_N"/>
</dbReference>
<keyword evidence="4" id="KW-1185">Reference proteome</keyword>
<accession>A0ABS7RQ30</accession>
<dbReference type="RefSeq" id="WP_221026442.1">
    <property type="nucleotide sequence ID" value="NZ_JAIEZQ010000003.1"/>
</dbReference>
<evidence type="ECO:0000256" key="1">
    <source>
        <dbReference type="ARBA" id="ARBA00023125"/>
    </source>
</evidence>
<feature type="region of interest" description="Disordered" evidence="2">
    <location>
        <begin position="149"/>
        <end position="177"/>
    </location>
</feature>
<dbReference type="Gene3D" id="1.10.150.130">
    <property type="match status" value="1"/>
</dbReference>
<proteinExistence type="predicted"/>
<evidence type="ECO:0000256" key="2">
    <source>
        <dbReference type="SAM" id="MobiDB-lite"/>
    </source>
</evidence>
<dbReference type="EMBL" id="JAIEZQ010000003">
    <property type="protein sequence ID" value="MBY9076647.1"/>
    <property type="molecule type" value="Genomic_DNA"/>
</dbReference>
<evidence type="ECO:0000313" key="3">
    <source>
        <dbReference type="EMBL" id="MBY9076647.1"/>
    </source>
</evidence>
<evidence type="ECO:0000313" key="4">
    <source>
        <dbReference type="Proteomes" id="UP000754710"/>
    </source>
</evidence>
<organism evidence="3 4">
    <name type="scientific">Nocardioides jiangsuensis</name>
    <dbReference type="NCBI Taxonomy" id="2866161"/>
    <lineage>
        <taxon>Bacteria</taxon>
        <taxon>Bacillati</taxon>
        <taxon>Actinomycetota</taxon>
        <taxon>Actinomycetes</taxon>
        <taxon>Propionibacteriales</taxon>
        <taxon>Nocardioidaceae</taxon>
        <taxon>Nocardioides</taxon>
    </lineage>
</organism>
<dbReference type="Proteomes" id="UP000754710">
    <property type="component" value="Unassembled WGS sequence"/>
</dbReference>
<sequence length="177" mass="19326">MGRKPLPIGSWGLIRTYPIGKDEKGKPKRFRALAPYRDFDGVTRVVQASGKTATQASQNLRQALQNRTQSGRHGELTAMSRFSDAADLWLSKVDGRVQDGRRSPGTVDTYLRQLKNHVLSAMGEVRLGEATTPMVDRVIASIEAKVSAFDGQELPKRHLPRDGPGGSVRGDHGEPGP</sequence>
<reference evidence="3 4" key="1">
    <citation type="submission" date="2021-08" db="EMBL/GenBank/DDBJ databases">
        <title>Nocardioides bacterium WL0053 sp. nov., isolated from the sediment.</title>
        <authorList>
            <person name="Wang L."/>
            <person name="Zhang D."/>
            <person name="Zhang A."/>
        </authorList>
    </citation>
    <scope>NUCLEOTIDE SEQUENCE [LARGE SCALE GENOMIC DNA]</scope>
    <source>
        <strain evidence="3 4">WL0053</strain>
    </source>
</reference>
<gene>
    <name evidence="3" type="ORF">K1X13_17570</name>
</gene>
<name>A0ABS7RQ30_9ACTN</name>
<evidence type="ECO:0008006" key="5">
    <source>
        <dbReference type="Google" id="ProtNLM"/>
    </source>
</evidence>